<evidence type="ECO:0000313" key="2">
    <source>
        <dbReference type="EMBL" id="RMA68799.1"/>
    </source>
</evidence>
<keyword evidence="3" id="KW-1185">Reference proteome</keyword>
<dbReference type="EMBL" id="REFG01000012">
    <property type="protein sequence ID" value="RMA68799.1"/>
    <property type="molecule type" value="Genomic_DNA"/>
</dbReference>
<name>A0ABX9UB97_9BACT</name>
<keyword evidence="1" id="KW-0812">Transmembrane</keyword>
<reference evidence="2 3" key="1">
    <citation type="submission" date="2018-10" db="EMBL/GenBank/DDBJ databases">
        <title>Genomic Encyclopedia of Type Strains, Phase IV (KMG-IV): sequencing the most valuable type-strain genomes for metagenomic binning, comparative biology and taxonomic classification.</title>
        <authorList>
            <person name="Goeker M."/>
        </authorList>
    </citation>
    <scope>NUCLEOTIDE SEQUENCE [LARGE SCALE GENOMIC DNA]</scope>
    <source>
        <strain evidence="2 3">DSM 13574</strain>
    </source>
</reference>
<feature type="transmembrane region" description="Helical" evidence="1">
    <location>
        <begin position="187"/>
        <end position="206"/>
    </location>
</feature>
<dbReference type="RefSeq" id="WP_211286749.1">
    <property type="nucleotide sequence ID" value="NZ_REFG01000012.1"/>
</dbReference>
<feature type="transmembrane region" description="Helical" evidence="1">
    <location>
        <begin position="120"/>
        <end position="144"/>
    </location>
</feature>
<dbReference type="Pfam" id="PF06197">
    <property type="entry name" value="DUF998"/>
    <property type="match status" value="1"/>
</dbReference>
<dbReference type="Proteomes" id="UP000279669">
    <property type="component" value="Unassembled WGS sequence"/>
</dbReference>
<feature type="transmembrane region" description="Helical" evidence="1">
    <location>
        <begin position="50"/>
        <end position="74"/>
    </location>
</feature>
<feature type="transmembrane region" description="Helical" evidence="1">
    <location>
        <begin position="7"/>
        <end position="30"/>
    </location>
</feature>
<dbReference type="InterPro" id="IPR009339">
    <property type="entry name" value="DUF998"/>
</dbReference>
<comment type="caution">
    <text evidence="2">The sequence shown here is derived from an EMBL/GenBank/DDBJ whole genome shotgun (WGS) entry which is preliminary data.</text>
</comment>
<protein>
    <submittedName>
        <fullName evidence="2">Uncharacterized protein DUF998</fullName>
    </submittedName>
</protein>
<proteinExistence type="predicted"/>
<keyword evidence="1" id="KW-1133">Transmembrane helix</keyword>
<accession>A0ABX9UB97</accession>
<keyword evidence="1" id="KW-0472">Membrane</keyword>
<evidence type="ECO:0000256" key="1">
    <source>
        <dbReference type="SAM" id="Phobius"/>
    </source>
</evidence>
<evidence type="ECO:0000313" key="3">
    <source>
        <dbReference type="Proteomes" id="UP000279669"/>
    </source>
</evidence>
<gene>
    <name evidence="2" type="ORF">C8D75_1839</name>
</gene>
<feature type="transmembrane region" description="Helical" evidence="1">
    <location>
        <begin position="86"/>
        <end position="108"/>
    </location>
</feature>
<feature type="transmembrane region" description="Helical" evidence="1">
    <location>
        <begin position="156"/>
        <end position="175"/>
    </location>
</feature>
<sequence>MKLKTKYFMPFGMIGVIFYFIHVFLGQILWDEYNWITTDISSLTAKGAPNSGLLSIFVNIYGICAIIFFIGMIMKAREKGYHKITKLGYVLFLISMAISTLGYSLFPLEGNKTEMTFNNFMHIVVTVSLVVLILASMFILAFGYLKKEKIKRFGSLTLGFAFAITFFGILTPIGMTNNWNILGVTERLNIFSLEIFIFLLSYMYSFKDNMLNKA</sequence>
<organism evidence="2 3">
    <name type="scientific">Petrotoga olearia</name>
    <dbReference type="NCBI Taxonomy" id="156203"/>
    <lineage>
        <taxon>Bacteria</taxon>
        <taxon>Thermotogati</taxon>
        <taxon>Thermotogota</taxon>
        <taxon>Thermotogae</taxon>
        <taxon>Petrotogales</taxon>
        <taxon>Petrotogaceae</taxon>
        <taxon>Petrotoga</taxon>
    </lineage>
</organism>